<dbReference type="Pfam" id="PF00005">
    <property type="entry name" value="ABC_tran"/>
    <property type="match status" value="2"/>
</dbReference>
<dbReference type="AlphaFoldDB" id="A0A6P7FT25"/>
<evidence type="ECO:0000256" key="1">
    <source>
        <dbReference type="ARBA" id="ARBA00004141"/>
    </source>
</evidence>
<gene>
    <name evidence="12" type="primary">LOC114333773</name>
</gene>
<feature type="domain" description="ABC transporter" evidence="10">
    <location>
        <begin position="1028"/>
        <end position="1257"/>
    </location>
</feature>
<dbReference type="CDD" id="cd18580">
    <property type="entry name" value="ABC_6TM_ABCC_D2"/>
    <property type="match status" value="1"/>
</dbReference>
<feature type="transmembrane region" description="Helical" evidence="9">
    <location>
        <begin position="208"/>
        <end position="229"/>
    </location>
</feature>
<feature type="transmembrane region" description="Helical" evidence="9">
    <location>
        <begin position="753"/>
        <end position="771"/>
    </location>
</feature>
<feature type="transmembrane region" description="Helical" evidence="9">
    <location>
        <begin position="966"/>
        <end position="987"/>
    </location>
</feature>
<keyword evidence="7 9" id="KW-1133">Transmembrane helix</keyword>
<evidence type="ECO:0000259" key="10">
    <source>
        <dbReference type="PROSITE" id="PS50893"/>
    </source>
</evidence>
<dbReference type="InterPro" id="IPR003593">
    <property type="entry name" value="AAA+_ATPase"/>
</dbReference>
<feature type="transmembrane region" description="Helical" evidence="9">
    <location>
        <begin position="92"/>
        <end position="113"/>
    </location>
</feature>
<keyword evidence="8 9" id="KW-0472">Membrane</keyword>
<protein>
    <submittedName>
        <fullName evidence="12">Probable multidrug resistance-associated protein lethal(2)03659 isoform X1</fullName>
    </submittedName>
</protein>
<keyword evidence="6" id="KW-0067">ATP-binding</keyword>
<dbReference type="KEGG" id="dvv:114333773"/>
<evidence type="ECO:0000256" key="5">
    <source>
        <dbReference type="ARBA" id="ARBA00022741"/>
    </source>
</evidence>
<organism evidence="12">
    <name type="scientific">Diabrotica virgifera virgifera</name>
    <name type="common">western corn rootworm</name>
    <dbReference type="NCBI Taxonomy" id="50390"/>
    <lineage>
        <taxon>Eukaryota</taxon>
        <taxon>Metazoa</taxon>
        <taxon>Ecdysozoa</taxon>
        <taxon>Arthropoda</taxon>
        <taxon>Hexapoda</taxon>
        <taxon>Insecta</taxon>
        <taxon>Pterygota</taxon>
        <taxon>Neoptera</taxon>
        <taxon>Endopterygota</taxon>
        <taxon>Coleoptera</taxon>
        <taxon>Polyphaga</taxon>
        <taxon>Cucujiformia</taxon>
        <taxon>Chrysomeloidea</taxon>
        <taxon>Chrysomelidae</taxon>
        <taxon>Galerucinae</taxon>
        <taxon>Diabroticina</taxon>
        <taxon>Diabroticites</taxon>
        <taxon>Diabrotica</taxon>
    </lineage>
</organism>
<sequence length="1268" mass="143920">MDHCEQKKRKRNPRETANIFSLLSFAYTVSLFKKAYKNNDLEEDDLYDVLKACSSAKCGDKLERQWIIENKAKKERNPSIYRLMWARFGKRYILIGCIHLCWKIFNSIVDPWALSKLVSFFKPGQTAITKNEAYYYAALVLILHLVYTIYIHNYVIWVQQLGVEVKTAFSSLLYRKALKLTPSSVSEITLGNIVTLITKDVYSFQQSVWIVNDLWIAIVQTCVICFLLYAKIGVISFVGIGVILSVLPLQILLGRYVSILRLSAEKKTDQRLQTIQETLSSIRIIKMYKWEEYFREKINQSRLAEINRMLLAFYLKIVIVILGVLFSKVGFYVLIISCIWMGYPIEAELVFYLLSIFKDLKHSLGVIIPYGIGRGAELYSAIIRINKVIKGEELPPKIGSDAPTASPVIEVKDATVHIKDKCILKDVTLSINSSSLLLVTGKVGSGKSSLLKMLLQDYPVTDGHLLTFGRISYASQDPWLFPSSIKQNILFGEKYNETRYKEVIKVCALEYDLSLFEKGDETIVTDKGLNLSKGQQARVNLARAIYKESEIYLLDDSLTALDAHVQDYIFNECIKSYLKDKICILVSQTANHIQEADIVIIMNEGLIKYNGKPTEKVIKQIEEIVVEDDDLEKEVLEENEPKMNGDAKQKQLFETEQNGVKANVYSEVNKKGEVDFDVYKKYFKFGGGFLLITLNVVLFGLAQGTDSYADKLLTKWVDEKQVVLDIQKNITELNLASSQQTEDLIEAEATEKFTIRLYSIMILATTLLALLKSYTIFDFCRRASINIHKAMVTCITYAVMAFFDTHFIGNVLNRFSQDMTNIDEHILNIFSECIRVTFAVAGIVFLISFVNPYFLIFALVFFSSLILIRKLYLPAGRSLKRLEAATRSPMIGHLNASLEGLTTIRAYKAQGILTREYDRHQDVFTSAHYTALCSMRAFGFIMDFLCSIFIILVVFTFIFFDTGTSAGNVGLTLTQIFMLAGLVQWGVRTWADLENLMTSVERLLEYTEIPSEPKEGSEMENWPKQGAIVYENVSLTYNNSETVLKNLNFKVEPNEKIGICGRTGAGKSSIISTIFRLYEPKGKIIIDGVNIQTLSLTFLRKKLAIIPQDPILFTGTIRSNLDPMNEFKDEELWKVIEEVNMKELVPSLGVKITNSGGSNFSSGEKQLICLARAILRKTKIIVLDEATANMDHETDILLHNTIKRNFTGCTLLTIAHRLHSILECDKVMVLDKGQIKEFDTPMNLLKNSAGIFYKMVEQAGLLNHLKTE</sequence>
<dbReference type="InterPro" id="IPR017871">
    <property type="entry name" value="ABC_transporter-like_CS"/>
</dbReference>
<dbReference type="CDD" id="cd03244">
    <property type="entry name" value="ABCC_MRP_domain2"/>
    <property type="match status" value="1"/>
</dbReference>
<dbReference type="InterPro" id="IPR003439">
    <property type="entry name" value="ABC_transporter-like_ATP-bd"/>
</dbReference>
<feature type="transmembrane region" description="Helical" evidence="9">
    <location>
        <begin position="937"/>
        <end position="960"/>
    </location>
</feature>
<dbReference type="FunFam" id="1.20.1560.10:FF:000006">
    <property type="entry name" value="ATP-binding cassette, sub-family C (CFTR/MRP), member 9"/>
    <property type="match status" value="1"/>
</dbReference>
<dbReference type="GO" id="GO:0140359">
    <property type="term" value="F:ABC-type transporter activity"/>
    <property type="evidence" value="ECO:0007669"/>
    <property type="project" value="InterPro"/>
</dbReference>
<reference evidence="12" key="1">
    <citation type="submission" date="2025-08" db="UniProtKB">
        <authorList>
            <consortium name="RefSeq"/>
        </authorList>
    </citation>
    <scope>IDENTIFICATION</scope>
    <source>
        <tissue evidence="12">Whole insect</tissue>
    </source>
</reference>
<evidence type="ECO:0000256" key="8">
    <source>
        <dbReference type="ARBA" id="ARBA00023136"/>
    </source>
</evidence>
<dbReference type="InterPro" id="IPR036640">
    <property type="entry name" value="ABC1_TM_sf"/>
</dbReference>
<dbReference type="InterPro" id="IPR011527">
    <property type="entry name" value="ABC1_TM_dom"/>
</dbReference>
<feature type="transmembrane region" description="Helical" evidence="9">
    <location>
        <begin position="235"/>
        <end position="257"/>
    </location>
</feature>
<dbReference type="InterPro" id="IPR044746">
    <property type="entry name" value="ABCC_6TM_D1"/>
</dbReference>
<dbReference type="SUPFAM" id="SSF90123">
    <property type="entry name" value="ABC transporter transmembrane region"/>
    <property type="match status" value="2"/>
</dbReference>
<evidence type="ECO:0000256" key="6">
    <source>
        <dbReference type="ARBA" id="ARBA00022840"/>
    </source>
</evidence>
<keyword evidence="3 9" id="KW-0812">Transmembrane</keyword>
<dbReference type="GO" id="GO:0016887">
    <property type="term" value="F:ATP hydrolysis activity"/>
    <property type="evidence" value="ECO:0007669"/>
    <property type="project" value="InterPro"/>
</dbReference>
<comment type="subcellular location">
    <subcellularLocation>
        <location evidence="1">Membrane</location>
        <topology evidence="1">Multi-pass membrane protein</topology>
    </subcellularLocation>
</comment>
<dbReference type="PANTHER" id="PTHR24223">
    <property type="entry name" value="ATP-BINDING CASSETTE SUB-FAMILY C"/>
    <property type="match status" value="1"/>
</dbReference>
<feature type="domain" description="ABC transporter" evidence="10">
    <location>
        <begin position="409"/>
        <end position="629"/>
    </location>
</feature>
<dbReference type="OrthoDB" id="6500128at2759"/>
<evidence type="ECO:0000256" key="2">
    <source>
        <dbReference type="ARBA" id="ARBA00022448"/>
    </source>
</evidence>
<dbReference type="SMART" id="SM00382">
    <property type="entry name" value="AAA"/>
    <property type="match status" value="2"/>
</dbReference>
<dbReference type="Pfam" id="PF00664">
    <property type="entry name" value="ABC_membrane"/>
    <property type="match status" value="2"/>
</dbReference>
<feature type="transmembrane region" description="Helical" evidence="9">
    <location>
        <begin position="309"/>
        <end position="326"/>
    </location>
</feature>
<feature type="domain" description="ABC transmembrane type-1" evidence="11">
    <location>
        <begin position="111"/>
        <end position="341"/>
    </location>
</feature>
<dbReference type="Gene3D" id="3.40.50.300">
    <property type="entry name" value="P-loop containing nucleotide triphosphate hydrolases"/>
    <property type="match status" value="2"/>
</dbReference>
<dbReference type="PROSITE" id="PS00211">
    <property type="entry name" value="ABC_TRANSPORTER_1"/>
    <property type="match status" value="2"/>
</dbReference>
<evidence type="ECO:0000256" key="3">
    <source>
        <dbReference type="ARBA" id="ARBA00022692"/>
    </source>
</evidence>
<dbReference type="GO" id="GO:0016020">
    <property type="term" value="C:membrane"/>
    <property type="evidence" value="ECO:0007669"/>
    <property type="project" value="UniProtKB-SubCell"/>
</dbReference>
<feature type="transmembrane region" description="Helical" evidence="9">
    <location>
        <begin position="682"/>
        <end position="702"/>
    </location>
</feature>
<dbReference type="FunFam" id="3.40.50.300:FF:000163">
    <property type="entry name" value="Multidrug resistance-associated protein member 4"/>
    <property type="match status" value="1"/>
</dbReference>
<dbReference type="InterPro" id="IPR050173">
    <property type="entry name" value="ABC_transporter_C-like"/>
</dbReference>
<evidence type="ECO:0000313" key="12">
    <source>
        <dbReference type="RefSeq" id="XP_028139569.1"/>
    </source>
</evidence>
<dbReference type="InParanoid" id="A0A6P7FT25"/>
<dbReference type="Gene3D" id="1.20.1560.10">
    <property type="entry name" value="ABC transporter type 1, transmembrane domain"/>
    <property type="match status" value="2"/>
</dbReference>
<dbReference type="InterPro" id="IPR027417">
    <property type="entry name" value="P-loop_NTPase"/>
</dbReference>
<keyword evidence="2" id="KW-0813">Transport</keyword>
<evidence type="ECO:0000256" key="9">
    <source>
        <dbReference type="SAM" id="Phobius"/>
    </source>
</evidence>
<evidence type="ECO:0000259" key="11">
    <source>
        <dbReference type="PROSITE" id="PS50929"/>
    </source>
</evidence>
<proteinExistence type="predicted"/>
<dbReference type="CDD" id="cd03250">
    <property type="entry name" value="ABCC_MRP_domain1"/>
    <property type="match status" value="1"/>
</dbReference>
<dbReference type="CDD" id="cd18579">
    <property type="entry name" value="ABC_6TM_ABCC_D1"/>
    <property type="match status" value="1"/>
</dbReference>
<dbReference type="PROSITE" id="PS50929">
    <property type="entry name" value="ABC_TM1F"/>
    <property type="match status" value="2"/>
</dbReference>
<evidence type="ECO:0000256" key="7">
    <source>
        <dbReference type="ARBA" id="ARBA00022989"/>
    </source>
</evidence>
<dbReference type="SUPFAM" id="SSF52540">
    <property type="entry name" value="P-loop containing nucleoside triphosphate hydrolases"/>
    <property type="match status" value="2"/>
</dbReference>
<keyword evidence="5" id="KW-0547">Nucleotide-binding</keyword>
<dbReference type="FunFam" id="3.40.50.300:FF:000973">
    <property type="entry name" value="Multidrug resistance-associated protein 4"/>
    <property type="match status" value="1"/>
</dbReference>
<evidence type="ECO:0000256" key="4">
    <source>
        <dbReference type="ARBA" id="ARBA00022737"/>
    </source>
</evidence>
<accession>A0A6P7FT25</accession>
<dbReference type="FunFam" id="1.20.1560.10:FF:000014">
    <property type="entry name" value="Multidrug resistance-associated protein member 4"/>
    <property type="match status" value="1"/>
</dbReference>
<dbReference type="RefSeq" id="XP_028139569.1">
    <property type="nucleotide sequence ID" value="XM_028283768.1"/>
</dbReference>
<keyword evidence="4" id="KW-0677">Repeat</keyword>
<feature type="domain" description="ABC transmembrane type-1" evidence="11">
    <location>
        <begin position="757"/>
        <end position="995"/>
    </location>
</feature>
<dbReference type="GO" id="GO:0005524">
    <property type="term" value="F:ATP binding"/>
    <property type="evidence" value="ECO:0007669"/>
    <property type="project" value="UniProtKB-KW"/>
</dbReference>
<dbReference type="InterPro" id="IPR044726">
    <property type="entry name" value="ABCC_6TM_D2"/>
</dbReference>
<feature type="transmembrane region" description="Helical" evidence="9">
    <location>
        <begin position="332"/>
        <end position="354"/>
    </location>
</feature>
<name>A0A6P7FT25_DIAVI</name>
<dbReference type="PANTHER" id="PTHR24223:SF448">
    <property type="entry name" value="FI20146P1-RELATED"/>
    <property type="match status" value="1"/>
</dbReference>
<feature type="transmembrane region" description="Helical" evidence="9">
    <location>
        <begin position="133"/>
        <end position="151"/>
    </location>
</feature>
<dbReference type="PROSITE" id="PS50893">
    <property type="entry name" value="ABC_TRANSPORTER_2"/>
    <property type="match status" value="2"/>
</dbReference>